<comment type="caution">
    <text evidence="1">The sequence shown here is derived from an EMBL/GenBank/DDBJ whole genome shotgun (WGS) entry which is preliminary data.</text>
</comment>
<sequence>MSSSYGTWVVPPTFGTVGDYSNLPSYGIGNTQTINWTTTQQDTQIWLLHDGEGFTCTQLNLGKTWCASLLTGNRGQSWNWPIQQPTNYSSSATVYYLQMRSSSLSSLFTSHYFNILPQSLLPQSSTTTSSTSTRSSSSTSTSSASTTTGTTTTTSGSSSTTSTTASITSASATSTAIADTGLSSGTKTAIGVAVGVGVPLIALLAVIAFLLYRRNNKKQPDRNHDQYQGNTPPAYKDAPEAVNNYNKPPEQYAHGVHEMPPSQPQHQYQRPQEMASNNYPSYQNTPSELSGNAYSPR</sequence>
<dbReference type="EMBL" id="JAPDRQ010000013">
    <property type="protein sequence ID" value="KAJ9662743.1"/>
    <property type="molecule type" value="Genomic_DNA"/>
</dbReference>
<organism evidence="1 2">
    <name type="scientific">Neophaeococcomyces mojaviensis</name>
    <dbReference type="NCBI Taxonomy" id="3383035"/>
    <lineage>
        <taxon>Eukaryota</taxon>
        <taxon>Fungi</taxon>
        <taxon>Dikarya</taxon>
        <taxon>Ascomycota</taxon>
        <taxon>Pezizomycotina</taxon>
        <taxon>Eurotiomycetes</taxon>
        <taxon>Chaetothyriomycetidae</taxon>
        <taxon>Chaetothyriales</taxon>
        <taxon>Chaetothyriales incertae sedis</taxon>
        <taxon>Neophaeococcomyces</taxon>
    </lineage>
</organism>
<reference evidence="1" key="1">
    <citation type="submission" date="2022-10" db="EMBL/GenBank/DDBJ databases">
        <title>Culturing micro-colonial fungi from biological soil crusts in the Mojave desert and describing Neophaeococcomyces mojavensis, and introducing the new genera and species Taxawa tesnikishii.</title>
        <authorList>
            <person name="Kurbessoian T."/>
            <person name="Stajich J.E."/>
        </authorList>
    </citation>
    <scope>NUCLEOTIDE SEQUENCE</scope>
    <source>
        <strain evidence="1">JES_112</strain>
    </source>
</reference>
<dbReference type="Proteomes" id="UP001172386">
    <property type="component" value="Unassembled WGS sequence"/>
</dbReference>
<evidence type="ECO:0000313" key="2">
    <source>
        <dbReference type="Proteomes" id="UP001172386"/>
    </source>
</evidence>
<protein>
    <submittedName>
        <fullName evidence="1">Uncharacterized protein</fullName>
    </submittedName>
</protein>
<evidence type="ECO:0000313" key="1">
    <source>
        <dbReference type="EMBL" id="KAJ9662743.1"/>
    </source>
</evidence>
<name>A0ACC3AI64_9EURO</name>
<proteinExistence type="predicted"/>
<accession>A0ACC3AI64</accession>
<gene>
    <name evidence="1" type="ORF">H2198_001192</name>
</gene>
<keyword evidence="2" id="KW-1185">Reference proteome</keyword>